<dbReference type="EMBL" id="JBJQOH010000002">
    <property type="protein sequence ID" value="KAL3698329.1"/>
    <property type="molecule type" value="Genomic_DNA"/>
</dbReference>
<keyword evidence="3" id="KW-1185">Reference proteome</keyword>
<dbReference type="InterPro" id="IPR026960">
    <property type="entry name" value="RVT-Znf"/>
</dbReference>
<comment type="caution">
    <text evidence="2">The sequence shown here is derived from an EMBL/GenBank/DDBJ whole genome shotgun (WGS) entry which is preliminary data.</text>
</comment>
<sequence>MWAEVMVNNLSVPVVNVYAPVENDVRKDFWRDLMGAIPPRKFIFMGDWNVVESPRDSSSKSNLLSRQESVNFLTFKSRFNLHDVRECGAEQRGPRYTRMQNRQGKFIWSVLDRFYAPVSFLGTFHARMIHHAEFPMSDHLPVTLLLSGSKSSTPPLPKSVFFKADPRVLQTPKVMTKIEEAWNKRRAHGPLSSPHAFFSAWREIRTLVKKAQYSEAQQLSSLEQKRKQLHMLAANHSDPDNAQPELAKLTEEVRRLQAIQDHKLRLWSREKFLAWGDTDSAYFLRRFKVRQLQGRIKTLKRDDGSVASTHNELTSEVFSFFSKVYSRPEEDAVASRDRAKLLKNVSPVISQGERAFLLDQPSYREFSDTLYSSPKGKAPGIDGFGYDAMKALWPLLGEDYVLMMQTCWSTGEFPASMLEGIIKLIPKDIRPDSLHLWRPITLLNTHYKLLAKVIANRIAILLPRVVPKQQQGFIRGRGVHGCAFARVQVNESLTPEFPLQRGVRQGCPLAPLLFALASIPFILAIQSAAADGKLKTLKLPMSSALADDTTIYLALHEPTFRLIFDILNVFQFAAGAKINFRKSKILILGRYAQIPDWLCSLPIPLLGRSEVAKYLGFSVASVLRPRDAWGQVIGSLAGRVRTLQDKHMSFEGRYITLKCLVQSKLSFVLSAAMLNKAQLKTIKQLFRILLWGVSKGGKPKIPLVAWDLITAPLSLGGLGLWDLQKFNWAFFAKFVGSLISAPPDAAWPTQFGMVSSEDAGTLCLGGWAALPWGQMLRLDLLPGSDIASLKEKFSNVPTTFDHFSFTPTDWKLNVDGFNALNAFPVTVSSAYLALSLGAASNSVKALNHRWNLSWGLDRWTHLFRLIWSKGIPRREGVFLWRVLFKGFFFGAEAARCGHSNVGCRDCGALSEDQTHVFVNCPGRTGFWRALGNNCQVFSTIAQEFTDTGSVPMALEKFSPFRCRYDLRCSLSCLRHLDPCGKGDVGFCSMALRGG</sequence>
<evidence type="ECO:0000259" key="1">
    <source>
        <dbReference type="Pfam" id="PF13966"/>
    </source>
</evidence>
<dbReference type="Gene3D" id="3.60.10.10">
    <property type="entry name" value="Endonuclease/exonuclease/phosphatase"/>
    <property type="match status" value="1"/>
</dbReference>
<feature type="domain" description="Reverse transcriptase zinc-binding" evidence="1">
    <location>
        <begin position="850"/>
        <end position="927"/>
    </location>
</feature>
<dbReference type="Proteomes" id="UP001633002">
    <property type="component" value="Unassembled WGS sequence"/>
</dbReference>
<dbReference type="PANTHER" id="PTHR19446">
    <property type="entry name" value="REVERSE TRANSCRIPTASES"/>
    <property type="match status" value="1"/>
</dbReference>
<proteinExistence type="predicted"/>
<evidence type="ECO:0000313" key="3">
    <source>
        <dbReference type="Proteomes" id="UP001633002"/>
    </source>
</evidence>
<protein>
    <recommendedName>
        <fullName evidence="1">Reverse transcriptase zinc-binding domain-containing protein</fullName>
    </recommendedName>
</protein>
<dbReference type="AlphaFoldDB" id="A0ABD3I9W4"/>
<accession>A0ABD3I9W4</accession>
<gene>
    <name evidence="2" type="ORF">R1sor_012405</name>
</gene>
<evidence type="ECO:0000313" key="2">
    <source>
        <dbReference type="EMBL" id="KAL3698329.1"/>
    </source>
</evidence>
<dbReference type="CDD" id="cd01650">
    <property type="entry name" value="RT_nLTR_like"/>
    <property type="match status" value="1"/>
</dbReference>
<dbReference type="SUPFAM" id="SSF56219">
    <property type="entry name" value="DNase I-like"/>
    <property type="match status" value="1"/>
</dbReference>
<reference evidence="2 3" key="1">
    <citation type="submission" date="2024-09" db="EMBL/GenBank/DDBJ databases">
        <title>Chromosome-scale assembly of Riccia sorocarpa.</title>
        <authorList>
            <person name="Paukszto L."/>
        </authorList>
    </citation>
    <scope>NUCLEOTIDE SEQUENCE [LARGE SCALE GENOMIC DNA]</scope>
    <source>
        <strain evidence="2">LP-2024</strain>
        <tissue evidence="2">Aerial parts of the thallus</tissue>
    </source>
</reference>
<name>A0ABD3I9W4_9MARC</name>
<organism evidence="2 3">
    <name type="scientific">Riccia sorocarpa</name>
    <dbReference type="NCBI Taxonomy" id="122646"/>
    <lineage>
        <taxon>Eukaryota</taxon>
        <taxon>Viridiplantae</taxon>
        <taxon>Streptophyta</taxon>
        <taxon>Embryophyta</taxon>
        <taxon>Marchantiophyta</taxon>
        <taxon>Marchantiopsida</taxon>
        <taxon>Marchantiidae</taxon>
        <taxon>Marchantiales</taxon>
        <taxon>Ricciaceae</taxon>
        <taxon>Riccia</taxon>
    </lineage>
</organism>
<dbReference type="Pfam" id="PF13966">
    <property type="entry name" value="zf-RVT"/>
    <property type="match status" value="1"/>
</dbReference>
<dbReference type="InterPro" id="IPR036691">
    <property type="entry name" value="Endo/exonu/phosph_ase_sf"/>
</dbReference>